<keyword evidence="2" id="KW-1185">Reference proteome</keyword>
<protein>
    <submittedName>
        <fullName evidence="1">Uncharacterized protein</fullName>
    </submittedName>
</protein>
<comment type="caution">
    <text evidence="1">The sequence shown here is derived from an EMBL/GenBank/DDBJ whole genome shotgun (WGS) entry which is preliminary data.</text>
</comment>
<name>A0A6G0Z240_APHCR</name>
<evidence type="ECO:0000313" key="2">
    <source>
        <dbReference type="Proteomes" id="UP000478052"/>
    </source>
</evidence>
<sequence length="40" mass="4872">MRWNLHVNNLLMRLRILSHSFYKLHQILPMPVIRAVYLAL</sequence>
<evidence type="ECO:0000313" key="1">
    <source>
        <dbReference type="EMBL" id="KAF0764507.1"/>
    </source>
</evidence>
<accession>A0A6G0Z240</accession>
<dbReference type="Proteomes" id="UP000478052">
    <property type="component" value="Unassembled WGS sequence"/>
</dbReference>
<dbReference type="EMBL" id="VUJU01001618">
    <property type="protein sequence ID" value="KAF0764507.1"/>
    <property type="molecule type" value="Genomic_DNA"/>
</dbReference>
<dbReference type="AlphaFoldDB" id="A0A6G0Z240"/>
<reference evidence="1 2" key="1">
    <citation type="submission" date="2019-08" db="EMBL/GenBank/DDBJ databases">
        <title>Whole genome of Aphis craccivora.</title>
        <authorList>
            <person name="Voronova N.V."/>
            <person name="Shulinski R.S."/>
            <person name="Bandarenka Y.V."/>
            <person name="Zhorov D.G."/>
            <person name="Warner D."/>
        </authorList>
    </citation>
    <scope>NUCLEOTIDE SEQUENCE [LARGE SCALE GENOMIC DNA]</scope>
    <source>
        <strain evidence="1">180601</strain>
        <tissue evidence="1">Whole Body</tissue>
    </source>
</reference>
<gene>
    <name evidence="1" type="ORF">FWK35_00010909</name>
</gene>
<organism evidence="1 2">
    <name type="scientific">Aphis craccivora</name>
    <name type="common">Cowpea aphid</name>
    <dbReference type="NCBI Taxonomy" id="307492"/>
    <lineage>
        <taxon>Eukaryota</taxon>
        <taxon>Metazoa</taxon>
        <taxon>Ecdysozoa</taxon>
        <taxon>Arthropoda</taxon>
        <taxon>Hexapoda</taxon>
        <taxon>Insecta</taxon>
        <taxon>Pterygota</taxon>
        <taxon>Neoptera</taxon>
        <taxon>Paraneoptera</taxon>
        <taxon>Hemiptera</taxon>
        <taxon>Sternorrhyncha</taxon>
        <taxon>Aphidomorpha</taxon>
        <taxon>Aphidoidea</taxon>
        <taxon>Aphididae</taxon>
        <taxon>Aphidini</taxon>
        <taxon>Aphis</taxon>
        <taxon>Aphis</taxon>
    </lineage>
</organism>
<proteinExistence type="predicted"/>